<gene>
    <name evidence="3" type="ORF">PMIN01_00620</name>
</gene>
<dbReference type="OrthoDB" id="283424at2759"/>
<keyword evidence="4" id="KW-1185">Reference proteome</keyword>
<organism evidence="3 4">
    <name type="scientific">Paraphaeosphaeria minitans</name>
    <dbReference type="NCBI Taxonomy" id="565426"/>
    <lineage>
        <taxon>Eukaryota</taxon>
        <taxon>Fungi</taxon>
        <taxon>Dikarya</taxon>
        <taxon>Ascomycota</taxon>
        <taxon>Pezizomycotina</taxon>
        <taxon>Dothideomycetes</taxon>
        <taxon>Pleosporomycetidae</taxon>
        <taxon>Pleosporales</taxon>
        <taxon>Massarineae</taxon>
        <taxon>Didymosphaeriaceae</taxon>
        <taxon>Paraphaeosphaeria</taxon>
    </lineage>
</organism>
<reference evidence="3" key="1">
    <citation type="journal article" date="2020" name="Mol. Plant Microbe Interact.">
        <title>Genome Sequence of the Biocontrol Agent Coniothyrium minitans strain Conio (IMI 134523).</title>
        <authorList>
            <person name="Patel D."/>
            <person name="Shittu T.A."/>
            <person name="Baroncelli R."/>
            <person name="Muthumeenakshi S."/>
            <person name="Osborne T.H."/>
            <person name="Janganan T.K."/>
            <person name="Sreenivasaprasad S."/>
        </authorList>
    </citation>
    <scope>NUCLEOTIDE SEQUENCE</scope>
    <source>
        <strain evidence="3">Conio</strain>
    </source>
</reference>
<dbReference type="GO" id="GO:0005763">
    <property type="term" value="C:mitochondrial small ribosomal subunit"/>
    <property type="evidence" value="ECO:0007669"/>
    <property type="project" value="TreeGrafter"/>
</dbReference>
<dbReference type="InterPro" id="IPR019349">
    <property type="entry name" value="Ribosomal_mS35_mit"/>
</dbReference>
<evidence type="ECO:0000313" key="4">
    <source>
        <dbReference type="Proteomes" id="UP000756921"/>
    </source>
</evidence>
<sequence length="417" mass="46544">MLNPRPYHPITAALSSVVSWHSGVRPSRKVDDGQHRQLIPAMASISRRLVLLSRRCPSRTPSAYAAPKYTAQWQARPLSSTPACRADENNPGPPKEAAIPSATPSDPIAEATNPASAPKQGTAASALKQLAEDLKALDPDVIEDAIRKGREGISWTEDELSKNMNEEDWIIDEDDPRRASLGFWSEGEPTLGKDEDYYGDDLTSLGHGELEQHRELREYARLIAWELPLLSQLARPFELPTAETPFRFRYTSYLGESHPATNKVVVEFSANDLGLAPTQRDKLIKLAGVRFNPDTEIVKMSCEAFDTQAQNKRFLGETITNLLNEAKDSRDTFADVPFDFRHHKPKFRPEFPKEWIMTQQRKKYLAEKREQMLLLEEEKANTGGLVDGKDMVANSLPAAMAAPEPVMVGGPRGRALH</sequence>
<dbReference type="AlphaFoldDB" id="A0A9P6GSJ1"/>
<name>A0A9P6GSJ1_9PLEO</name>
<dbReference type="GO" id="GO:0003735">
    <property type="term" value="F:structural constituent of ribosome"/>
    <property type="evidence" value="ECO:0007669"/>
    <property type="project" value="InterPro"/>
</dbReference>
<evidence type="ECO:0000259" key="2">
    <source>
        <dbReference type="Pfam" id="PF10213"/>
    </source>
</evidence>
<protein>
    <recommendedName>
        <fullName evidence="2">Small ribosomal subunit protein mS35 mitochondrial conserved domain-containing protein</fullName>
    </recommendedName>
</protein>
<dbReference type="PANTHER" id="PTHR13490">
    <property type="entry name" value="MITOCHONDRIAL 28S RIBOSOMAL PROTEIN S28"/>
    <property type="match status" value="1"/>
</dbReference>
<feature type="domain" description="Small ribosomal subunit protein mS35 mitochondrial conserved" evidence="2">
    <location>
        <begin position="236"/>
        <end position="355"/>
    </location>
</feature>
<dbReference type="GO" id="GO:0032543">
    <property type="term" value="P:mitochondrial translation"/>
    <property type="evidence" value="ECO:0007669"/>
    <property type="project" value="InterPro"/>
</dbReference>
<feature type="region of interest" description="Disordered" evidence="1">
    <location>
        <begin position="75"/>
        <end position="121"/>
    </location>
</feature>
<evidence type="ECO:0000256" key="1">
    <source>
        <dbReference type="SAM" id="MobiDB-lite"/>
    </source>
</evidence>
<dbReference type="Pfam" id="PF10213">
    <property type="entry name" value="MRP-S28"/>
    <property type="match status" value="1"/>
</dbReference>
<dbReference type="Proteomes" id="UP000756921">
    <property type="component" value="Unassembled WGS sequence"/>
</dbReference>
<comment type="caution">
    <text evidence="3">The sequence shown here is derived from an EMBL/GenBank/DDBJ whole genome shotgun (WGS) entry which is preliminary data.</text>
</comment>
<evidence type="ECO:0000313" key="3">
    <source>
        <dbReference type="EMBL" id="KAF9741081.1"/>
    </source>
</evidence>
<proteinExistence type="predicted"/>
<dbReference type="EMBL" id="WJXW01000001">
    <property type="protein sequence ID" value="KAF9741081.1"/>
    <property type="molecule type" value="Genomic_DNA"/>
</dbReference>
<dbReference type="PANTHER" id="PTHR13490:SF0">
    <property type="entry name" value="SMALL RIBOSOMAL SUBUNIT PROTEIN MS35"/>
    <property type="match status" value="1"/>
</dbReference>
<dbReference type="InterPro" id="IPR039848">
    <property type="entry name" value="Ribosomal_mS35_mt"/>
</dbReference>
<accession>A0A9P6GSJ1</accession>